<proteinExistence type="predicted"/>
<reference evidence="2 3" key="1">
    <citation type="journal article" date="2019" name="Commun. Biol.">
        <title>The bagworm genome reveals a unique fibroin gene that provides high tensile strength.</title>
        <authorList>
            <person name="Kono N."/>
            <person name="Nakamura H."/>
            <person name="Ohtoshi R."/>
            <person name="Tomita M."/>
            <person name="Numata K."/>
            <person name="Arakawa K."/>
        </authorList>
    </citation>
    <scope>NUCLEOTIDE SEQUENCE [LARGE SCALE GENOMIC DNA]</scope>
</reference>
<sequence length="104" mass="11808">MLPAAFDKDVKAYGLTAVPFLCFFGGFAVRESRIHPVCPGTWTAHNGFFLLLPHPSRKGKTTKKNRNMPVCLQPLTRKHALYYVRSSETKFWSALRPPPSRFTV</sequence>
<keyword evidence="3" id="KW-1185">Reference proteome</keyword>
<dbReference type="EMBL" id="BGZK01000606">
    <property type="protein sequence ID" value="GBP52619.1"/>
    <property type="molecule type" value="Genomic_DNA"/>
</dbReference>
<gene>
    <name evidence="2" type="ORF">EVAR_35809_1</name>
</gene>
<protein>
    <submittedName>
        <fullName evidence="2">Uncharacterized protein</fullName>
    </submittedName>
</protein>
<accession>A0A4C1WQK7</accession>
<name>A0A4C1WQK7_EUMVA</name>
<feature type="transmembrane region" description="Helical" evidence="1">
    <location>
        <begin position="12"/>
        <end position="29"/>
    </location>
</feature>
<evidence type="ECO:0000256" key="1">
    <source>
        <dbReference type="SAM" id="Phobius"/>
    </source>
</evidence>
<dbReference type="AlphaFoldDB" id="A0A4C1WQK7"/>
<dbReference type="Proteomes" id="UP000299102">
    <property type="component" value="Unassembled WGS sequence"/>
</dbReference>
<comment type="caution">
    <text evidence="2">The sequence shown here is derived from an EMBL/GenBank/DDBJ whole genome shotgun (WGS) entry which is preliminary data.</text>
</comment>
<evidence type="ECO:0000313" key="2">
    <source>
        <dbReference type="EMBL" id="GBP52619.1"/>
    </source>
</evidence>
<evidence type="ECO:0000313" key="3">
    <source>
        <dbReference type="Proteomes" id="UP000299102"/>
    </source>
</evidence>
<keyword evidence="1" id="KW-0812">Transmembrane</keyword>
<organism evidence="2 3">
    <name type="scientific">Eumeta variegata</name>
    <name type="common">Bagworm moth</name>
    <name type="synonym">Eumeta japonica</name>
    <dbReference type="NCBI Taxonomy" id="151549"/>
    <lineage>
        <taxon>Eukaryota</taxon>
        <taxon>Metazoa</taxon>
        <taxon>Ecdysozoa</taxon>
        <taxon>Arthropoda</taxon>
        <taxon>Hexapoda</taxon>
        <taxon>Insecta</taxon>
        <taxon>Pterygota</taxon>
        <taxon>Neoptera</taxon>
        <taxon>Endopterygota</taxon>
        <taxon>Lepidoptera</taxon>
        <taxon>Glossata</taxon>
        <taxon>Ditrysia</taxon>
        <taxon>Tineoidea</taxon>
        <taxon>Psychidae</taxon>
        <taxon>Oiketicinae</taxon>
        <taxon>Eumeta</taxon>
    </lineage>
</organism>
<keyword evidence="1" id="KW-0472">Membrane</keyword>
<keyword evidence="1" id="KW-1133">Transmembrane helix</keyword>